<evidence type="ECO:0000259" key="2">
    <source>
        <dbReference type="Pfam" id="PF16064"/>
    </source>
</evidence>
<dbReference type="PANTHER" id="PTHR34153:SF2">
    <property type="entry name" value="SI:CH211-262H13.3-RELATED"/>
    <property type="match status" value="1"/>
</dbReference>
<evidence type="ECO:0000256" key="1">
    <source>
        <dbReference type="SAM" id="MobiDB-lite"/>
    </source>
</evidence>
<feature type="region of interest" description="Disordered" evidence="1">
    <location>
        <begin position="78"/>
        <end position="102"/>
    </location>
</feature>
<dbReference type="AlphaFoldDB" id="A0A9N9SQ54"/>
<accession>A0A9N9SQ54</accession>
<proteinExistence type="predicted"/>
<reference evidence="3" key="1">
    <citation type="submission" date="2022-01" db="EMBL/GenBank/DDBJ databases">
        <authorList>
            <person name="King R."/>
        </authorList>
    </citation>
    <scope>NUCLEOTIDE SEQUENCE</scope>
</reference>
<organism evidence="3 4">
    <name type="scientific">Diabrotica balteata</name>
    <name type="common">Banded cucumber beetle</name>
    <dbReference type="NCBI Taxonomy" id="107213"/>
    <lineage>
        <taxon>Eukaryota</taxon>
        <taxon>Metazoa</taxon>
        <taxon>Ecdysozoa</taxon>
        <taxon>Arthropoda</taxon>
        <taxon>Hexapoda</taxon>
        <taxon>Insecta</taxon>
        <taxon>Pterygota</taxon>
        <taxon>Neoptera</taxon>
        <taxon>Endopterygota</taxon>
        <taxon>Coleoptera</taxon>
        <taxon>Polyphaga</taxon>
        <taxon>Cucujiformia</taxon>
        <taxon>Chrysomeloidea</taxon>
        <taxon>Chrysomelidae</taxon>
        <taxon>Galerucinae</taxon>
        <taxon>Diabroticina</taxon>
        <taxon>Diabroticites</taxon>
        <taxon>Diabrotica</taxon>
    </lineage>
</organism>
<dbReference type="PANTHER" id="PTHR34153">
    <property type="entry name" value="SI:CH211-262H13.3-RELATED-RELATED"/>
    <property type="match status" value="1"/>
</dbReference>
<name>A0A9N9SQ54_DIABA</name>
<keyword evidence="4" id="KW-1185">Reference proteome</keyword>
<evidence type="ECO:0000313" key="4">
    <source>
        <dbReference type="Proteomes" id="UP001153709"/>
    </source>
</evidence>
<sequence>MADKETWTVVKFLEESSVAAVPTKWIFEDKCLWPPFIAEKLNSAIKNQKIETCWPSHKVQVFRNSTFDSYEIARAKAKKAEDTSDLSSTDTEKHKRKLKKRKIYSSESEEEFELSVLPNMPSLPKKQNIEIDDHIPTEISAGLCSPKQNVTPSSTRSNNLISKPSTSTRCNCCPHHAEVNNEILRQLYFLKSVHIELLKEVRNIKGNTENEDLCNMVPVLSNLKVPCDTVEELQQIEDVLKISDNFKNMVNELCKWGGSSILDFVKRSMGTLITNKLATNYSWLGRRNKQAFCQFSIAAVIVEAAMKSQKCSDKKVAEQEIGRWLRRAGDRLKIFKEKELD</sequence>
<dbReference type="InterPro" id="IPR032071">
    <property type="entry name" value="DUF4806"/>
</dbReference>
<feature type="domain" description="DUF4806" evidence="2">
    <location>
        <begin position="222"/>
        <end position="297"/>
    </location>
</feature>
<gene>
    <name evidence="3" type="ORF">DIABBA_LOCUS3435</name>
</gene>
<dbReference type="EMBL" id="OU898277">
    <property type="protein sequence ID" value="CAG9829664.1"/>
    <property type="molecule type" value="Genomic_DNA"/>
</dbReference>
<dbReference type="Proteomes" id="UP001153709">
    <property type="component" value="Chromosome 2"/>
</dbReference>
<protein>
    <recommendedName>
        <fullName evidence="2">DUF4806 domain-containing protein</fullName>
    </recommendedName>
</protein>
<dbReference type="Pfam" id="PF16064">
    <property type="entry name" value="DUF4806"/>
    <property type="match status" value="1"/>
</dbReference>
<dbReference type="OrthoDB" id="6784356at2759"/>
<evidence type="ECO:0000313" key="3">
    <source>
        <dbReference type="EMBL" id="CAG9829664.1"/>
    </source>
</evidence>